<dbReference type="PANTHER" id="PTHR34815">
    <property type="entry name" value="LYSINE ACETYLTRANSFERASE"/>
    <property type="match status" value="1"/>
</dbReference>
<dbReference type="Gene3D" id="3.40.630.30">
    <property type="match status" value="1"/>
</dbReference>
<keyword evidence="3" id="KW-1185">Reference proteome</keyword>
<organism evidence="2 3">
    <name type="scientific">Lasallia pustulata</name>
    <dbReference type="NCBI Taxonomy" id="136370"/>
    <lineage>
        <taxon>Eukaryota</taxon>
        <taxon>Fungi</taxon>
        <taxon>Dikarya</taxon>
        <taxon>Ascomycota</taxon>
        <taxon>Pezizomycotina</taxon>
        <taxon>Lecanoromycetes</taxon>
        <taxon>OSLEUM clade</taxon>
        <taxon>Umbilicariomycetidae</taxon>
        <taxon>Umbilicariales</taxon>
        <taxon>Umbilicariaceae</taxon>
        <taxon>Lasallia</taxon>
    </lineage>
</organism>
<dbReference type="SUPFAM" id="SSF55729">
    <property type="entry name" value="Acyl-CoA N-acyltransferases (Nat)"/>
    <property type="match status" value="1"/>
</dbReference>
<sequence length="399" mass="44013">MASPNVGLPSCASPTLALVNPTEEEKLQCWKINGTSWRGALSLPAYLRREEHLANQAFTRDGAITYWILVDTAAPTPVSSPRVTLASCESLRKKALLATKGGTVEEVVSHGIGSVFCRPEFRGRGYALRMMKELGEKLEGWQQREGSRTSFTALYSDIGKKFYAKNGWKPFPSSHIALLPLKSTSDTSSTKTTPSSSPLYAYDLPALCSLDQTLLRKTIAYHIPSTRVAFIPDVETMQWHHAREEFAAKELFNRFPEVKGAISAGPEGERAWCIWTRTFGSTPESTKLHVLRLVVEAEQDIGRQMPSDATISETDAKSTKAVRAVAAVLVAAQREAGVWDMDHVELWNPSPVTVLAAREILPGAEIVDRDEESIACLRWSGEGNGEDVDWVGNEKYGWC</sequence>
<protein>
    <submittedName>
        <fullName evidence="2">GNAT domain</fullName>
    </submittedName>
</protein>
<dbReference type="InterPro" id="IPR055100">
    <property type="entry name" value="GNAT_LYC1-like"/>
</dbReference>
<dbReference type="InterPro" id="IPR053013">
    <property type="entry name" value="LAT"/>
</dbReference>
<dbReference type="PANTHER" id="PTHR34815:SF4">
    <property type="entry name" value="N-ACETYLTRANSFERASE DOMAIN-CONTAINING PROTEIN"/>
    <property type="match status" value="1"/>
</dbReference>
<reference evidence="3" key="1">
    <citation type="submission" date="2017-03" db="EMBL/GenBank/DDBJ databases">
        <authorList>
            <person name="Sharma R."/>
            <person name="Thines M."/>
        </authorList>
    </citation>
    <scope>NUCLEOTIDE SEQUENCE [LARGE SCALE GENOMIC DNA]</scope>
</reference>
<dbReference type="InterPro" id="IPR016181">
    <property type="entry name" value="Acyl_CoA_acyltransferase"/>
</dbReference>
<accession>A0A1W5DAR2</accession>
<evidence type="ECO:0000313" key="3">
    <source>
        <dbReference type="Proteomes" id="UP000192927"/>
    </source>
</evidence>
<proteinExistence type="predicted"/>
<name>A0A1W5DAR2_9LECA</name>
<dbReference type="Pfam" id="PF22998">
    <property type="entry name" value="GNAT_LYC1-like"/>
    <property type="match status" value="1"/>
</dbReference>
<evidence type="ECO:0000313" key="2">
    <source>
        <dbReference type="EMBL" id="SLM40237.1"/>
    </source>
</evidence>
<feature type="domain" description="LYC1 C-terminal" evidence="1">
    <location>
        <begin position="186"/>
        <end position="399"/>
    </location>
</feature>
<dbReference type="Proteomes" id="UP000192927">
    <property type="component" value="Unassembled WGS sequence"/>
</dbReference>
<dbReference type="AlphaFoldDB" id="A0A1W5DAR2"/>
<dbReference type="EMBL" id="FWEW01003658">
    <property type="protein sequence ID" value="SLM40237.1"/>
    <property type="molecule type" value="Genomic_DNA"/>
</dbReference>
<evidence type="ECO:0000259" key="1">
    <source>
        <dbReference type="Pfam" id="PF22998"/>
    </source>
</evidence>